<evidence type="ECO:0000256" key="1">
    <source>
        <dbReference type="ARBA" id="ARBA00022801"/>
    </source>
</evidence>
<keyword evidence="2" id="KW-0472">Membrane</keyword>
<feature type="transmembrane region" description="Helical" evidence="2">
    <location>
        <begin position="266"/>
        <end position="283"/>
    </location>
</feature>
<name>A0A3G2RAX3_9FIRM</name>
<evidence type="ECO:0000313" key="5">
    <source>
        <dbReference type="Proteomes" id="UP000280960"/>
    </source>
</evidence>
<dbReference type="InterPro" id="IPR045768">
    <property type="entry name" value="SpoIIE_N"/>
</dbReference>
<gene>
    <name evidence="4" type="primary">spoIIE</name>
    <name evidence="4" type="ORF">D2962_15875</name>
</gene>
<dbReference type="InterPro" id="IPR036457">
    <property type="entry name" value="PPM-type-like_dom_sf"/>
</dbReference>
<sequence>MINRAHIQWQNYERARGKWKIRSLPFSESKFFLSEQLWFNVFAFLFGMASINGLYPFGLSYLATAVLHRKKFITTAIFSFLGILLAMKSPAALRYLGAMALFTLGVSFFKTRVKHRELLVGLLVFISNALAGLLYLSIMGMSPYDLLLLGMESGLACIVTFIIPGGLSWFFKVPVQEAEKSVCLAILAGVGLSIVGNFKIYGINIKNIISVLGVLIMALTGGPGAGATTGIIIGITGFSFAISPWLVAILAFSGLVAGTFNKMGKPGVILGFVLGYVLYNLYVNSMGESLIPWTALAVSCGILLMLPAGFLKKLDIYLNETAAQSLKNQADIIKSAGDRLYEMAVLLEELGKAFVEPLGRNNDICQGEFLDRVCQEAQQKVCSSCGLNRTCWERELARTVRSFYGLIKACEADRSVGLPHLFRVRCGKTGDIKKIIDEFSCVYNLERHMNNIAKYSREKIRACFQEAAGIVKNLVKDMPQDYTDAPIEAKLAEKFSSLGVRLERIHFQKDNCKHEISMVKSPCIGERQCEALIPRGLSEVMGKRFSIRVLDCPLKSGSSWCRLKAISEEGLGVAVGVAGAAKEGFEVSGDDFCFSELSDGRYLLALSDGMGVGDKAAKHSERTLTLLERLMEAGFDYDAALKITNSAMAASYGDESFSTVDMAVIDTYTGMTDFIKAGSAAGFVKRGFRVETIKGGSLPVGIMDEVCPRVIHRDLKSGDIVVMVTDGVIDALSGHQDGEEQLKKLLSGLRTANPQEIVDEVLKKARLGSAARDDMTVMAARLWDK</sequence>
<keyword evidence="5" id="KW-1185">Reference proteome</keyword>
<reference evidence="4 5" key="1">
    <citation type="submission" date="2018-10" db="EMBL/GenBank/DDBJ databases">
        <authorList>
            <person name="Zhang X."/>
        </authorList>
    </citation>
    <scope>NUCLEOTIDE SEQUENCE [LARGE SCALE GENOMIC DNA]</scope>
    <source>
        <strain evidence="4 5">SK-G1</strain>
    </source>
</reference>
<dbReference type="Pfam" id="PF07228">
    <property type="entry name" value="SpoIIE"/>
    <property type="match status" value="1"/>
</dbReference>
<feature type="transmembrane region" description="Helical" evidence="2">
    <location>
        <begin position="182"/>
        <end position="202"/>
    </location>
</feature>
<dbReference type="InterPro" id="IPR052016">
    <property type="entry name" value="Bact_Sigma-Reg"/>
</dbReference>
<keyword evidence="2" id="KW-1133">Transmembrane helix</keyword>
<dbReference type="PANTHER" id="PTHR43156">
    <property type="entry name" value="STAGE II SPORULATION PROTEIN E-RELATED"/>
    <property type="match status" value="1"/>
</dbReference>
<dbReference type="InterPro" id="IPR001932">
    <property type="entry name" value="PPM-type_phosphatase-like_dom"/>
</dbReference>
<feature type="transmembrane region" description="Helical" evidence="2">
    <location>
        <begin position="118"/>
        <end position="140"/>
    </location>
</feature>
<feature type="transmembrane region" description="Helical" evidence="2">
    <location>
        <begin position="208"/>
        <end position="233"/>
    </location>
</feature>
<organism evidence="4 5">
    <name type="scientific">Biomaibacter acetigenes</name>
    <dbReference type="NCBI Taxonomy" id="2316383"/>
    <lineage>
        <taxon>Bacteria</taxon>
        <taxon>Bacillati</taxon>
        <taxon>Bacillota</taxon>
        <taxon>Clostridia</taxon>
        <taxon>Thermosediminibacterales</taxon>
        <taxon>Tepidanaerobacteraceae</taxon>
        <taxon>Biomaibacter</taxon>
    </lineage>
</organism>
<keyword evidence="1 4" id="KW-0378">Hydrolase</keyword>
<dbReference type="SUPFAM" id="SSF81606">
    <property type="entry name" value="PP2C-like"/>
    <property type="match status" value="1"/>
</dbReference>
<feature type="domain" description="PPM-type phosphatase" evidence="3">
    <location>
        <begin position="574"/>
        <end position="782"/>
    </location>
</feature>
<dbReference type="Proteomes" id="UP000280960">
    <property type="component" value="Chromosome"/>
</dbReference>
<dbReference type="KEGG" id="bacg:D2962_15875"/>
<dbReference type="PROSITE" id="PS51746">
    <property type="entry name" value="PPM_2"/>
    <property type="match status" value="1"/>
</dbReference>
<evidence type="ECO:0000259" key="3">
    <source>
        <dbReference type="PROSITE" id="PS51746"/>
    </source>
</evidence>
<proteinExistence type="predicted"/>
<dbReference type="EMBL" id="CP033169">
    <property type="protein sequence ID" value="AYO31887.1"/>
    <property type="molecule type" value="Genomic_DNA"/>
</dbReference>
<feature type="transmembrane region" description="Helical" evidence="2">
    <location>
        <begin position="146"/>
        <end position="170"/>
    </location>
</feature>
<dbReference type="InterPro" id="IPR014221">
    <property type="entry name" value="SpoII_E"/>
</dbReference>
<keyword evidence="2" id="KW-0812">Transmembrane</keyword>
<accession>A0A3G2RAX3</accession>
<dbReference type="NCBIfam" id="TIGR02865">
    <property type="entry name" value="spore_II_E"/>
    <property type="match status" value="1"/>
</dbReference>
<dbReference type="AlphaFoldDB" id="A0A3G2RAX3"/>
<protein>
    <submittedName>
        <fullName evidence="4">Stage II sporulation protein E</fullName>
        <ecNumber evidence="4">3.1.3.16</ecNumber>
    </submittedName>
</protein>
<dbReference type="EC" id="3.1.3.16" evidence="4"/>
<dbReference type="Gene3D" id="3.60.40.10">
    <property type="entry name" value="PPM-type phosphatase domain"/>
    <property type="match status" value="1"/>
</dbReference>
<dbReference type="RefSeq" id="WP_122015554.1">
    <property type="nucleotide sequence ID" value="NZ_CP033169.1"/>
</dbReference>
<dbReference type="PANTHER" id="PTHR43156:SF2">
    <property type="entry name" value="STAGE II SPORULATION PROTEIN E"/>
    <property type="match status" value="1"/>
</dbReference>
<feature type="transmembrane region" description="Helical" evidence="2">
    <location>
        <begin position="290"/>
        <end position="311"/>
    </location>
</feature>
<dbReference type="SMART" id="SM00332">
    <property type="entry name" value="PP2Cc"/>
    <property type="match status" value="1"/>
</dbReference>
<feature type="transmembrane region" description="Helical" evidence="2">
    <location>
        <begin position="240"/>
        <end position="260"/>
    </location>
</feature>
<dbReference type="SMART" id="SM00331">
    <property type="entry name" value="PP2C_SIG"/>
    <property type="match status" value="1"/>
</dbReference>
<evidence type="ECO:0000313" key="4">
    <source>
        <dbReference type="EMBL" id="AYO31887.1"/>
    </source>
</evidence>
<feature type="transmembrane region" description="Helical" evidence="2">
    <location>
        <begin position="71"/>
        <end position="87"/>
    </location>
</feature>
<dbReference type="GO" id="GO:0004722">
    <property type="term" value="F:protein serine/threonine phosphatase activity"/>
    <property type="evidence" value="ECO:0007669"/>
    <property type="project" value="UniProtKB-EC"/>
</dbReference>
<dbReference type="Pfam" id="PF19732">
    <property type="entry name" value="SpoIIE_N"/>
    <property type="match status" value="1"/>
</dbReference>
<feature type="transmembrane region" description="Helical" evidence="2">
    <location>
        <begin position="37"/>
        <end position="59"/>
    </location>
</feature>
<evidence type="ECO:0000256" key="2">
    <source>
        <dbReference type="SAM" id="Phobius"/>
    </source>
</evidence>